<proteinExistence type="inferred from homology"/>
<comment type="function">
    <text evidence="1 5">Hydrolyzes diadenosine 5',5'''-P1,P4-tetraphosphate to yield ADP.</text>
</comment>
<evidence type="ECO:0000313" key="8">
    <source>
        <dbReference type="Proteomes" id="UP000242757"/>
    </source>
</evidence>
<dbReference type="NCBIfam" id="NF001204">
    <property type="entry name" value="PRK00166.1"/>
    <property type="match status" value="1"/>
</dbReference>
<dbReference type="EC" id="3.6.1.41" evidence="5"/>
<dbReference type="RefSeq" id="WP_094201895.1">
    <property type="nucleotide sequence ID" value="NZ_NBIM01000008.1"/>
</dbReference>
<dbReference type="InterPro" id="IPR029052">
    <property type="entry name" value="Metallo-depent_PP-like"/>
</dbReference>
<comment type="catalytic activity">
    <reaction evidence="4 5">
        <text>P(1),P(4)-bis(5'-adenosyl) tetraphosphate + H2O = 2 ADP + 2 H(+)</text>
        <dbReference type="Rhea" id="RHEA:24252"/>
        <dbReference type="ChEBI" id="CHEBI:15377"/>
        <dbReference type="ChEBI" id="CHEBI:15378"/>
        <dbReference type="ChEBI" id="CHEBI:58141"/>
        <dbReference type="ChEBI" id="CHEBI:456216"/>
        <dbReference type="EC" id="3.6.1.41"/>
    </reaction>
</comment>
<dbReference type="Gene3D" id="3.60.21.10">
    <property type="match status" value="1"/>
</dbReference>
<dbReference type="InterPro" id="IPR004843">
    <property type="entry name" value="Calcineurin-like_PHP"/>
</dbReference>
<feature type="domain" description="Calcineurin-like phosphoesterase" evidence="6">
    <location>
        <begin position="3"/>
        <end position="134"/>
    </location>
</feature>
<comment type="caution">
    <text evidence="7">The sequence shown here is derived from an EMBL/GenBank/DDBJ whole genome shotgun (WGS) entry which is preliminary data.</text>
</comment>
<protein>
    <recommendedName>
        <fullName evidence="5">Bis(5'-nucleosyl)-tetraphosphatase, symmetrical</fullName>
        <ecNumber evidence="5">3.6.1.41</ecNumber>
    </recommendedName>
    <alternativeName>
        <fullName evidence="5">Ap4A hydrolase</fullName>
    </alternativeName>
    <alternativeName>
        <fullName evidence="5">Diadenosine 5',5'''-P1,P4-tetraphosphate pyrophosphohydrolase</fullName>
    </alternativeName>
    <alternativeName>
        <fullName evidence="5">Diadenosine tetraphosphatase</fullName>
    </alternativeName>
</protein>
<sequence length="271" mass="30227">MATYIVGDLQGCLSELNRLLAEVGFTPSRDELWLTGDLVARGPDSLGCLRRILALGAAATTVLGNHDLHLLAVASGLRAPKTADRIHDILRAADRADLLYWLRQQPLLARHERHGFVMTHAGIPPQWTVTEAEDAARVAEAELRSAHYRDRLRDMYGNQPDGWRDDLGDLERLRFTINALTRMRLCHGDGRLDFDYKASLTDAPTELHPWFELRAHHEDPPLVFGHWAALEGQCEQPGIHALDTGCVWGGSLTLLCWETGERISTPCPVHA</sequence>
<dbReference type="EMBL" id="NBIM01000008">
    <property type="protein sequence ID" value="OXY80734.1"/>
    <property type="molecule type" value="Genomic_DNA"/>
</dbReference>
<evidence type="ECO:0000313" key="7">
    <source>
        <dbReference type="EMBL" id="OXY80734.1"/>
    </source>
</evidence>
<reference evidence="7 8" key="1">
    <citation type="submission" date="2017-08" db="EMBL/GenBank/DDBJ databases">
        <title>A Genome Sequence of Oceanimonas doudoroffii ATCC 27123T.</title>
        <authorList>
            <person name="Brennan M.A."/>
            <person name="Maclea K.S."/>
            <person name="Mcclelland W.D."/>
            <person name="Trachtenberg A.M."/>
        </authorList>
    </citation>
    <scope>NUCLEOTIDE SEQUENCE [LARGE SCALE GENOMIC DNA]</scope>
    <source>
        <strain evidence="7 8">ATCC 27123</strain>
    </source>
</reference>
<dbReference type="OrthoDB" id="9807890at2"/>
<accession>A0A233RBH0</accession>
<dbReference type="InterPro" id="IPR004617">
    <property type="entry name" value="ApaH"/>
</dbReference>
<dbReference type="PIRSF" id="PIRSF000903">
    <property type="entry name" value="B5n-ttraPtase_sm"/>
    <property type="match status" value="1"/>
</dbReference>
<dbReference type="Pfam" id="PF00149">
    <property type="entry name" value="Metallophos"/>
    <property type="match status" value="1"/>
</dbReference>
<dbReference type="PANTHER" id="PTHR40942">
    <property type="match status" value="1"/>
</dbReference>
<gene>
    <name evidence="5" type="primary">apaH</name>
    <name evidence="7" type="ORF">B6S08_16480</name>
</gene>
<dbReference type="PANTHER" id="PTHR40942:SF4">
    <property type="entry name" value="CYTOCHROME C5"/>
    <property type="match status" value="1"/>
</dbReference>
<dbReference type="AlphaFoldDB" id="A0A233RBH0"/>
<dbReference type="GO" id="GO:0008803">
    <property type="term" value="F:bis(5'-nucleosyl)-tetraphosphatase (symmetrical) activity"/>
    <property type="evidence" value="ECO:0007669"/>
    <property type="project" value="UniProtKB-UniRule"/>
</dbReference>
<evidence type="ECO:0000256" key="4">
    <source>
        <dbReference type="ARBA" id="ARBA00049417"/>
    </source>
</evidence>
<dbReference type="Proteomes" id="UP000242757">
    <property type="component" value="Unassembled WGS sequence"/>
</dbReference>
<dbReference type="HAMAP" id="MF_00199">
    <property type="entry name" value="ApaH"/>
    <property type="match status" value="1"/>
</dbReference>
<evidence type="ECO:0000256" key="5">
    <source>
        <dbReference type="HAMAP-Rule" id="MF_00199"/>
    </source>
</evidence>
<evidence type="ECO:0000256" key="1">
    <source>
        <dbReference type="ARBA" id="ARBA00003413"/>
    </source>
</evidence>
<evidence type="ECO:0000256" key="2">
    <source>
        <dbReference type="ARBA" id="ARBA00005419"/>
    </source>
</evidence>
<evidence type="ECO:0000259" key="6">
    <source>
        <dbReference type="Pfam" id="PF00149"/>
    </source>
</evidence>
<keyword evidence="8" id="KW-1185">Reference proteome</keyword>
<dbReference type="SUPFAM" id="SSF56300">
    <property type="entry name" value="Metallo-dependent phosphatases"/>
    <property type="match status" value="1"/>
</dbReference>
<name>A0A233RBH0_9GAMM</name>
<organism evidence="7 8">
    <name type="scientific">Oceanimonas doudoroffii</name>
    <dbReference type="NCBI Taxonomy" id="84158"/>
    <lineage>
        <taxon>Bacteria</taxon>
        <taxon>Pseudomonadati</taxon>
        <taxon>Pseudomonadota</taxon>
        <taxon>Gammaproteobacteria</taxon>
        <taxon>Aeromonadales</taxon>
        <taxon>Aeromonadaceae</taxon>
        <taxon>Oceanimonas</taxon>
    </lineage>
</organism>
<comment type="similarity">
    <text evidence="2 5">Belongs to the Ap4A hydrolase family.</text>
</comment>
<keyword evidence="3 5" id="KW-0378">Hydrolase</keyword>
<evidence type="ECO:0000256" key="3">
    <source>
        <dbReference type="ARBA" id="ARBA00022801"/>
    </source>
</evidence>
<dbReference type="CDD" id="cd07422">
    <property type="entry name" value="MPP_ApaH"/>
    <property type="match status" value="1"/>
</dbReference>
<dbReference type="NCBIfam" id="TIGR00668">
    <property type="entry name" value="apaH"/>
    <property type="match status" value="1"/>
</dbReference>